<keyword evidence="1" id="KW-0812">Transmembrane</keyword>
<reference evidence="2" key="1">
    <citation type="submission" date="2014-09" db="EMBL/GenBank/DDBJ databases">
        <authorList>
            <person name="Magalhaes I.L.F."/>
            <person name="Oliveira U."/>
            <person name="Santos F.R."/>
            <person name="Vidigal T.H.D.A."/>
            <person name="Brescovit A.D."/>
            <person name="Santos A.J."/>
        </authorList>
    </citation>
    <scope>NUCLEOTIDE SEQUENCE</scope>
</reference>
<dbReference type="EMBL" id="GBRD01002186">
    <property type="protein sequence ID" value="JAG63635.1"/>
    <property type="molecule type" value="Transcribed_RNA"/>
</dbReference>
<keyword evidence="1" id="KW-0472">Membrane</keyword>
<feature type="non-terminal residue" evidence="2">
    <location>
        <position position="1"/>
    </location>
</feature>
<accession>A0A0K8TEQ5</accession>
<feature type="transmembrane region" description="Helical" evidence="1">
    <location>
        <begin position="20"/>
        <end position="39"/>
    </location>
</feature>
<evidence type="ECO:0000313" key="2">
    <source>
        <dbReference type="EMBL" id="JAG63635.1"/>
    </source>
</evidence>
<keyword evidence="1" id="KW-1133">Transmembrane helix</keyword>
<dbReference type="AlphaFoldDB" id="A0A0K8TEQ5"/>
<organism evidence="2">
    <name type="scientific">Lygus hesperus</name>
    <name type="common">Western plant bug</name>
    <dbReference type="NCBI Taxonomy" id="30085"/>
    <lineage>
        <taxon>Eukaryota</taxon>
        <taxon>Metazoa</taxon>
        <taxon>Ecdysozoa</taxon>
        <taxon>Arthropoda</taxon>
        <taxon>Hexapoda</taxon>
        <taxon>Insecta</taxon>
        <taxon>Pterygota</taxon>
        <taxon>Neoptera</taxon>
        <taxon>Paraneoptera</taxon>
        <taxon>Hemiptera</taxon>
        <taxon>Heteroptera</taxon>
        <taxon>Panheteroptera</taxon>
        <taxon>Cimicomorpha</taxon>
        <taxon>Miridae</taxon>
        <taxon>Mirini</taxon>
        <taxon>Lygus</taxon>
    </lineage>
</organism>
<proteinExistence type="predicted"/>
<sequence length="162" mass="18043">FFFSRKKLILVIRYRSLERLILIFVSCGSSGSLLGVLPLDATRAATAERRLEGEVDVLLGVQPDNERGDVNHLLPHPRDKSSKVVKHHVCSTNKIGLNEIGNIEVPKDSWGLDGSGFLTSCQKVRSKQRPQSAALRKLHIPQASDQKSEWPDRESVLIGIPR</sequence>
<protein>
    <submittedName>
        <fullName evidence="2">Uncharacterized protein</fullName>
    </submittedName>
</protein>
<evidence type="ECO:0000256" key="1">
    <source>
        <dbReference type="SAM" id="Phobius"/>
    </source>
</evidence>
<name>A0A0K8TEQ5_LYGHE</name>